<comment type="caution">
    <text evidence="1">The sequence shown here is derived from an EMBL/GenBank/DDBJ whole genome shotgun (WGS) entry which is preliminary data.</text>
</comment>
<name>A0A9D4RLU5_DREPO</name>
<dbReference type="AlphaFoldDB" id="A0A9D4RLU5"/>
<proteinExistence type="predicted"/>
<accession>A0A9D4RLU5</accession>
<organism evidence="1 2">
    <name type="scientific">Dreissena polymorpha</name>
    <name type="common">Zebra mussel</name>
    <name type="synonym">Mytilus polymorpha</name>
    <dbReference type="NCBI Taxonomy" id="45954"/>
    <lineage>
        <taxon>Eukaryota</taxon>
        <taxon>Metazoa</taxon>
        <taxon>Spiralia</taxon>
        <taxon>Lophotrochozoa</taxon>
        <taxon>Mollusca</taxon>
        <taxon>Bivalvia</taxon>
        <taxon>Autobranchia</taxon>
        <taxon>Heteroconchia</taxon>
        <taxon>Euheterodonta</taxon>
        <taxon>Imparidentia</taxon>
        <taxon>Neoheterodontei</taxon>
        <taxon>Myida</taxon>
        <taxon>Dreissenoidea</taxon>
        <taxon>Dreissenidae</taxon>
        <taxon>Dreissena</taxon>
    </lineage>
</organism>
<gene>
    <name evidence="1" type="ORF">DPMN_035342</name>
</gene>
<sequence length="55" mass="6109">MGVTARLAEISNRLRISVAVFEISEIQPTRCAEGTREVLDCANRKARLVHKRGSV</sequence>
<reference evidence="1" key="2">
    <citation type="submission" date="2020-11" db="EMBL/GenBank/DDBJ databases">
        <authorList>
            <person name="McCartney M.A."/>
            <person name="Auch B."/>
            <person name="Kono T."/>
            <person name="Mallez S."/>
            <person name="Becker A."/>
            <person name="Gohl D.M."/>
            <person name="Silverstein K.A.T."/>
            <person name="Koren S."/>
            <person name="Bechman K.B."/>
            <person name="Herman A."/>
            <person name="Abrahante J.E."/>
            <person name="Garbe J."/>
        </authorList>
    </citation>
    <scope>NUCLEOTIDE SEQUENCE</scope>
    <source>
        <strain evidence="1">Duluth1</strain>
        <tissue evidence="1">Whole animal</tissue>
    </source>
</reference>
<evidence type="ECO:0000313" key="2">
    <source>
        <dbReference type="Proteomes" id="UP000828390"/>
    </source>
</evidence>
<dbReference type="EMBL" id="JAIWYP010000002">
    <property type="protein sequence ID" value="KAH3872128.1"/>
    <property type="molecule type" value="Genomic_DNA"/>
</dbReference>
<evidence type="ECO:0000313" key="1">
    <source>
        <dbReference type="EMBL" id="KAH3872128.1"/>
    </source>
</evidence>
<protein>
    <submittedName>
        <fullName evidence="1">Uncharacterized protein</fullName>
    </submittedName>
</protein>
<keyword evidence="2" id="KW-1185">Reference proteome</keyword>
<reference evidence="1" key="1">
    <citation type="journal article" date="2019" name="bioRxiv">
        <title>The Genome of the Zebra Mussel, Dreissena polymorpha: A Resource for Invasive Species Research.</title>
        <authorList>
            <person name="McCartney M.A."/>
            <person name="Auch B."/>
            <person name="Kono T."/>
            <person name="Mallez S."/>
            <person name="Zhang Y."/>
            <person name="Obille A."/>
            <person name="Becker A."/>
            <person name="Abrahante J.E."/>
            <person name="Garbe J."/>
            <person name="Badalamenti J.P."/>
            <person name="Herman A."/>
            <person name="Mangelson H."/>
            <person name="Liachko I."/>
            <person name="Sullivan S."/>
            <person name="Sone E.D."/>
            <person name="Koren S."/>
            <person name="Silverstein K.A.T."/>
            <person name="Beckman K.B."/>
            <person name="Gohl D.M."/>
        </authorList>
    </citation>
    <scope>NUCLEOTIDE SEQUENCE</scope>
    <source>
        <strain evidence="1">Duluth1</strain>
        <tissue evidence="1">Whole animal</tissue>
    </source>
</reference>
<dbReference type="Proteomes" id="UP000828390">
    <property type="component" value="Unassembled WGS sequence"/>
</dbReference>